<dbReference type="Gene3D" id="1.10.510.10">
    <property type="entry name" value="Transferase(Phosphotransferase) domain 1"/>
    <property type="match status" value="1"/>
</dbReference>
<dbReference type="InterPro" id="IPR001220">
    <property type="entry name" value="Legume_lectin_dom"/>
</dbReference>
<evidence type="ECO:0000256" key="7">
    <source>
        <dbReference type="ARBA" id="ARBA00022679"/>
    </source>
</evidence>
<organism evidence="22 23">
    <name type="scientific">Daucus carota subsp. sativus</name>
    <name type="common">Carrot</name>
    <dbReference type="NCBI Taxonomy" id="79200"/>
    <lineage>
        <taxon>Eukaryota</taxon>
        <taxon>Viridiplantae</taxon>
        <taxon>Streptophyta</taxon>
        <taxon>Embryophyta</taxon>
        <taxon>Tracheophyta</taxon>
        <taxon>Spermatophyta</taxon>
        <taxon>Magnoliopsida</taxon>
        <taxon>eudicotyledons</taxon>
        <taxon>Gunneridae</taxon>
        <taxon>Pentapetalae</taxon>
        <taxon>asterids</taxon>
        <taxon>campanulids</taxon>
        <taxon>Apiales</taxon>
        <taxon>Apiaceae</taxon>
        <taxon>Apioideae</taxon>
        <taxon>Scandiceae</taxon>
        <taxon>Daucinae</taxon>
        <taxon>Daucus</taxon>
        <taxon>Daucus sect. Daucus</taxon>
    </lineage>
</organism>
<feature type="transmembrane region" description="Helical" evidence="19">
    <location>
        <begin position="286"/>
        <end position="309"/>
    </location>
</feature>
<evidence type="ECO:0000256" key="15">
    <source>
        <dbReference type="ARBA" id="ARBA00023136"/>
    </source>
</evidence>
<evidence type="ECO:0000256" key="12">
    <source>
        <dbReference type="ARBA" id="ARBA00022777"/>
    </source>
</evidence>
<evidence type="ECO:0000256" key="16">
    <source>
        <dbReference type="ARBA" id="ARBA00023170"/>
    </source>
</evidence>
<evidence type="ECO:0000256" key="18">
    <source>
        <dbReference type="PROSITE-ProRule" id="PRU10141"/>
    </source>
</evidence>
<keyword evidence="9 20" id="KW-0732">Signal</keyword>
<evidence type="ECO:0000256" key="4">
    <source>
        <dbReference type="ARBA" id="ARBA00012513"/>
    </source>
</evidence>
<evidence type="ECO:0000256" key="2">
    <source>
        <dbReference type="ARBA" id="ARBA00008536"/>
    </source>
</evidence>
<dbReference type="SUPFAM" id="SSF56112">
    <property type="entry name" value="Protein kinase-like (PK-like)"/>
    <property type="match status" value="1"/>
</dbReference>
<dbReference type="GO" id="GO:0005886">
    <property type="term" value="C:plasma membrane"/>
    <property type="evidence" value="ECO:0007669"/>
    <property type="project" value="UniProtKB-SubCell"/>
</dbReference>
<evidence type="ECO:0000313" key="23">
    <source>
        <dbReference type="Proteomes" id="UP000077755"/>
    </source>
</evidence>
<protein>
    <recommendedName>
        <fullName evidence="4">non-specific serine/threonine protein kinase</fullName>
        <ecNumber evidence="4">2.7.11.1</ecNumber>
    </recommendedName>
</protein>
<dbReference type="PROSITE" id="PS00108">
    <property type="entry name" value="PROTEIN_KINASE_ST"/>
    <property type="match status" value="1"/>
</dbReference>
<dbReference type="Pfam" id="PF00069">
    <property type="entry name" value="Pkinase"/>
    <property type="match status" value="1"/>
</dbReference>
<dbReference type="FunFam" id="3.30.200.20:FF:000178">
    <property type="entry name" value="serine/threonine-protein kinase PBS1-like"/>
    <property type="match status" value="1"/>
</dbReference>
<dbReference type="AlphaFoldDB" id="A0AAF1AZB5"/>
<keyword evidence="15 19" id="KW-0472">Membrane</keyword>
<dbReference type="Gene3D" id="3.30.200.20">
    <property type="entry name" value="Phosphorylase Kinase, domain 1"/>
    <property type="match status" value="1"/>
</dbReference>
<evidence type="ECO:0000256" key="3">
    <source>
        <dbReference type="ARBA" id="ARBA00010217"/>
    </source>
</evidence>
<keyword evidence="7" id="KW-0808">Transferase</keyword>
<keyword evidence="6" id="KW-0723">Serine/threonine-protein kinase</keyword>
<dbReference type="EC" id="2.7.11.1" evidence="4"/>
<evidence type="ECO:0000313" key="22">
    <source>
        <dbReference type="EMBL" id="WOG98146.1"/>
    </source>
</evidence>
<dbReference type="InterPro" id="IPR000719">
    <property type="entry name" value="Prot_kinase_dom"/>
</dbReference>
<dbReference type="PROSITE" id="PS50011">
    <property type="entry name" value="PROTEIN_KINASE_DOM"/>
    <property type="match status" value="1"/>
</dbReference>
<gene>
    <name evidence="22" type="ORF">DCAR_0417487</name>
</gene>
<dbReference type="InterPro" id="IPR011009">
    <property type="entry name" value="Kinase-like_dom_sf"/>
</dbReference>
<dbReference type="GO" id="GO:0030246">
    <property type="term" value="F:carbohydrate binding"/>
    <property type="evidence" value="ECO:0007669"/>
    <property type="project" value="UniProtKB-KW"/>
</dbReference>
<dbReference type="Proteomes" id="UP000077755">
    <property type="component" value="Chromosome 4"/>
</dbReference>
<keyword evidence="16" id="KW-0675">Receptor</keyword>
<dbReference type="SMART" id="SM00220">
    <property type="entry name" value="S_TKc"/>
    <property type="match status" value="1"/>
</dbReference>
<dbReference type="GO" id="GO:0005524">
    <property type="term" value="F:ATP binding"/>
    <property type="evidence" value="ECO:0007669"/>
    <property type="project" value="UniProtKB-UniRule"/>
</dbReference>
<evidence type="ECO:0000256" key="13">
    <source>
        <dbReference type="ARBA" id="ARBA00022840"/>
    </source>
</evidence>
<comment type="similarity">
    <text evidence="2">In the N-terminal section; belongs to the leguminous lectin family.</text>
</comment>
<comment type="subcellular location">
    <subcellularLocation>
        <location evidence="1">Cell membrane</location>
        <topology evidence="1">Single-pass type I membrane protein</topology>
    </subcellularLocation>
</comment>
<keyword evidence="14 19" id="KW-1133">Transmembrane helix</keyword>
<dbReference type="InterPro" id="IPR008271">
    <property type="entry name" value="Ser/Thr_kinase_AS"/>
</dbReference>
<dbReference type="PANTHER" id="PTHR27007">
    <property type="match status" value="1"/>
</dbReference>
<evidence type="ECO:0000256" key="20">
    <source>
        <dbReference type="SAM" id="SignalP"/>
    </source>
</evidence>
<evidence type="ECO:0000259" key="21">
    <source>
        <dbReference type="PROSITE" id="PS50011"/>
    </source>
</evidence>
<accession>A0AAF1AZB5</accession>
<dbReference type="EMBL" id="CP093346">
    <property type="protein sequence ID" value="WOG98146.1"/>
    <property type="molecule type" value="Genomic_DNA"/>
</dbReference>
<evidence type="ECO:0000256" key="8">
    <source>
        <dbReference type="ARBA" id="ARBA00022692"/>
    </source>
</evidence>
<keyword evidence="12" id="KW-0418">Kinase</keyword>
<dbReference type="InterPro" id="IPR017441">
    <property type="entry name" value="Protein_kinase_ATP_BS"/>
</dbReference>
<reference evidence="22" key="1">
    <citation type="journal article" date="2016" name="Nat. Genet.">
        <title>A high-quality carrot genome assembly provides new insights into carotenoid accumulation and asterid genome evolution.</title>
        <authorList>
            <person name="Iorizzo M."/>
            <person name="Ellison S."/>
            <person name="Senalik D."/>
            <person name="Zeng P."/>
            <person name="Satapoomin P."/>
            <person name="Huang J."/>
            <person name="Bowman M."/>
            <person name="Iovene M."/>
            <person name="Sanseverino W."/>
            <person name="Cavagnaro P."/>
            <person name="Yildiz M."/>
            <person name="Macko-Podgorni A."/>
            <person name="Moranska E."/>
            <person name="Grzebelus E."/>
            <person name="Grzebelus D."/>
            <person name="Ashrafi H."/>
            <person name="Zheng Z."/>
            <person name="Cheng S."/>
            <person name="Spooner D."/>
            <person name="Van Deynze A."/>
            <person name="Simon P."/>
        </authorList>
    </citation>
    <scope>NUCLEOTIDE SEQUENCE</scope>
    <source>
        <tissue evidence="22">Leaf</tissue>
    </source>
</reference>
<dbReference type="InterPro" id="IPR050528">
    <property type="entry name" value="L-type_Lectin-RKs"/>
</dbReference>
<evidence type="ECO:0000256" key="1">
    <source>
        <dbReference type="ARBA" id="ARBA00004251"/>
    </source>
</evidence>
<keyword evidence="13 18" id="KW-0067">ATP-binding</keyword>
<dbReference type="CDD" id="cd06899">
    <property type="entry name" value="lectin_legume_LecRK_Arcelin_ConA"/>
    <property type="match status" value="1"/>
</dbReference>
<sequence length="673" mass="74769">MKKFRKLSNMLLLATVILLASFSSQASSLSFDYPKFTEDLYNQFKHDGPNGSVFYQDAIQVTPDTNGGEMRNKSGRIWYGKPLKLWSQKKNVTASFNTSFVLNITPQPPKSGNPIPNNLTWGHGIAFVLSGQADPIPENSYGSWLGIVNETTTGKTRIVAVEFDTNGNYSEDGDRNHVGVDVYSSRSIVQEPLAPNGVNLSSGKDVAVNLRYDGIAKKLDVYVFMSSDAGGNQSKKPIISMNISLSDLLPRRVFVGFSASTGEYAELNCVRSWSFSSTKIDDDGNLLWLLGIVIPLVLLVVVVVSVVWYKWRKRRRANDVENSMVEQQIQSSASAPQKFQLKDLKRATGNFDSKNELGRGAFGIVYRGVVMNKEVAVKRLKNSGNGKQEFIAEVKSIGNLHHKNLVKLVGWCHEGNELVVVYEYMPNGSLDKMIFREADTRVPRLTWERRHAIISGVAQALDYLHNGCANRVLHRDIKASNIMLDSEFNPRVGDFGLARIVMSDGKTHHSTEIAGTPGYMAPESFLIGKATVEMDVYAFGVLTLEIACERKPGVQIEENNYGNRIVESVWLLHTRDRLIDAIDAEANLSYDQELQVECVLKLGLACCHPNPHERPSMRTVLQVLKGEADPPPIPKERPFFIWPAMPPVGVNEIMEESLATGQLSPISFLTSGR</sequence>
<dbReference type="SUPFAM" id="SSF49899">
    <property type="entry name" value="Concanavalin A-like lectins/glucanases"/>
    <property type="match status" value="1"/>
</dbReference>
<feature type="binding site" evidence="18">
    <location>
        <position position="378"/>
    </location>
    <ligand>
        <name>ATP</name>
        <dbReference type="ChEBI" id="CHEBI:30616"/>
    </ligand>
</feature>
<feature type="domain" description="Protein kinase" evidence="21">
    <location>
        <begin position="351"/>
        <end position="640"/>
    </location>
</feature>
<keyword evidence="17" id="KW-0325">Glycoprotein</keyword>
<evidence type="ECO:0000256" key="14">
    <source>
        <dbReference type="ARBA" id="ARBA00022989"/>
    </source>
</evidence>
<dbReference type="CDD" id="cd14066">
    <property type="entry name" value="STKc_IRAK"/>
    <property type="match status" value="1"/>
</dbReference>
<dbReference type="PROSITE" id="PS00107">
    <property type="entry name" value="PROTEIN_KINASE_ATP"/>
    <property type="match status" value="1"/>
</dbReference>
<dbReference type="InterPro" id="IPR013320">
    <property type="entry name" value="ConA-like_dom_sf"/>
</dbReference>
<feature type="signal peptide" evidence="20">
    <location>
        <begin position="1"/>
        <end position="28"/>
    </location>
</feature>
<evidence type="ECO:0000256" key="10">
    <source>
        <dbReference type="ARBA" id="ARBA00022734"/>
    </source>
</evidence>
<keyword evidence="5" id="KW-1003">Cell membrane</keyword>
<evidence type="ECO:0000256" key="17">
    <source>
        <dbReference type="ARBA" id="ARBA00023180"/>
    </source>
</evidence>
<evidence type="ECO:0000256" key="6">
    <source>
        <dbReference type="ARBA" id="ARBA00022527"/>
    </source>
</evidence>
<dbReference type="Gene3D" id="2.60.120.200">
    <property type="match status" value="1"/>
</dbReference>
<reference evidence="22" key="2">
    <citation type="submission" date="2022-03" db="EMBL/GenBank/DDBJ databases">
        <title>Draft title - Genomic analysis of global carrot germplasm unveils the trajectory of domestication and the origin of high carotenoid orange carrot.</title>
        <authorList>
            <person name="Iorizzo M."/>
            <person name="Ellison S."/>
            <person name="Senalik D."/>
            <person name="Macko-Podgorni A."/>
            <person name="Grzebelus D."/>
            <person name="Bostan H."/>
            <person name="Rolling W."/>
            <person name="Curaba J."/>
            <person name="Simon P."/>
        </authorList>
    </citation>
    <scope>NUCLEOTIDE SEQUENCE</scope>
    <source>
        <tissue evidence="22">Leaf</tissue>
    </source>
</reference>
<name>A0AAF1AZB5_DAUCS</name>
<dbReference type="PROSITE" id="PS00307">
    <property type="entry name" value="LECTIN_LEGUME_BETA"/>
    <property type="match status" value="1"/>
</dbReference>
<dbReference type="InterPro" id="IPR019825">
    <property type="entry name" value="Lectin_legB_Mn/Ca_BS"/>
</dbReference>
<evidence type="ECO:0000256" key="11">
    <source>
        <dbReference type="ARBA" id="ARBA00022741"/>
    </source>
</evidence>
<evidence type="ECO:0000256" key="9">
    <source>
        <dbReference type="ARBA" id="ARBA00022729"/>
    </source>
</evidence>
<dbReference type="GO" id="GO:0004674">
    <property type="term" value="F:protein serine/threonine kinase activity"/>
    <property type="evidence" value="ECO:0007669"/>
    <property type="project" value="UniProtKB-KW"/>
</dbReference>
<dbReference type="Pfam" id="PF00139">
    <property type="entry name" value="Lectin_legB"/>
    <property type="match status" value="1"/>
</dbReference>
<dbReference type="FunFam" id="1.10.510.10:FF:000240">
    <property type="entry name" value="Lectin-domain containing receptor kinase A4.3"/>
    <property type="match status" value="1"/>
</dbReference>
<evidence type="ECO:0000256" key="5">
    <source>
        <dbReference type="ARBA" id="ARBA00022475"/>
    </source>
</evidence>
<keyword evidence="11 18" id="KW-0547">Nucleotide-binding</keyword>
<keyword evidence="8 19" id="KW-0812">Transmembrane</keyword>
<keyword evidence="23" id="KW-1185">Reference proteome</keyword>
<dbReference type="GO" id="GO:0002229">
    <property type="term" value="P:defense response to oomycetes"/>
    <property type="evidence" value="ECO:0007669"/>
    <property type="project" value="UniProtKB-ARBA"/>
</dbReference>
<evidence type="ECO:0000256" key="19">
    <source>
        <dbReference type="SAM" id="Phobius"/>
    </source>
</evidence>
<comment type="similarity">
    <text evidence="3">In the C-terminal section; belongs to the protein kinase superfamily. Ser/Thr protein kinase family.</text>
</comment>
<feature type="chain" id="PRO_5042228524" description="non-specific serine/threonine protein kinase" evidence="20">
    <location>
        <begin position="29"/>
        <end position="673"/>
    </location>
</feature>
<proteinExistence type="inferred from homology"/>
<keyword evidence="10" id="KW-0430">Lectin</keyword>